<protein>
    <submittedName>
        <fullName evidence="1">Uncharacterized protein</fullName>
    </submittedName>
</protein>
<dbReference type="AlphaFoldDB" id="A0A0F9QH77"/>
<accession>A0A0F9QH77</accession>
<reference evidence="1" key="1">
    <citation type="journal article" date="2015" name="Nature">
        <title>Complex archaea that bridge the gap between prokaryotes and eukaryotes.</title>
        <authorList>
            <person name="Spang A."/>
            <person name="Saw J.H."/>
            <person name="Jorgensen S.L."/>
            <person name="Zaremba-Niedzwiedzka K."/>
            <person name="Martijn J."/>
            <person name="Lind A.E."/>
            <person name="van Eijk R."/>
            <person name="Schleper C."/>
            <person name="Guy L."/>
            <person name="Ettema T.J."/>
        </authorList>
    </citation>
    <scope>NUCLEOTIDE SEQUENCE</scope>
</reference>
<dbReference type="EMBL" id="LAZR01001620">
    <property type="protein sequence ID" value="KKN41849.1"/>
    <property type="molecule type" value="Genomic_DNA"/>
</dbReference>
<gene>
    <name evidence="1" type="ORF">LCGC14_0719090</name>
</gene>
<organism evidence="1">
    <name type="scientific">marine sediment metagenome</name>
    <dbReference type="NCBI Taxonomy" id="412755"/>
    <lineage>
        <taxon>unclassified sequences</taxon>
        <taxon>metagenomes</taxon>
        <taxon>ecological metagenomes</taxon>
    </lineage>
</organism>
<name>A0A0F9QH77_9ZZZZ</name>
<comment type="caution">
    <text evidence="1">The sequence shown here is derived from an EMBL/GenBank/DDBJ whole genome shotgun (WGS) entry which is preliminary data.</text>
</comment>
<sequence length="78" mass="8403">MPDELIPDDDQIECWCGATGTYDKLFDASGLPPYPQGCGGSGMLICECGGDQCVCHHHGEVECPGCEDCDDPDEMFGW</sequence>
<proteinExistence type="predicted"/>
<evidence type="ECO:0000313" key="1">
    <source>
        <dbReference type="EMBL" id="KKN41849.1"/>
    </source>
</evidence>